<dbReference type="Proteomes" id="UP001365542">
    <property type="component" value="Unassembled WGS sequence"/>
</dbReference>
<dbReference type="Pfam" id="PF16782">
    <property type="entry name" value="SIL1"/>
    <property type="match status" value="1"/>
</dbReference>
<evidence type="ECO:0000256" key="9">
    <source>
        <dbReference type="SAM" id="MobiDB-lite"/>
    </source>
</evidence>
<evidence type="ECO:0000256" key="5">
    <source>
        <dbReference type="ARBA" id="ARBA00022729"/>
    </source>
</evidence>
<keyword evidence="4" id="KW-0813">Transport</keyword>
<keyword evidence="7" id="KW-0653">Protein transport</keyword>
<keyword evidence="6" id="KW-0256">Endoplasmic reticulum</keyword>
<protein>
    <recommendedName>
        <fullName evidence="3">Nucleotide exchange factor SIL1</fullName>
    </recommendedName>
</protein>
<comment type="caution">
    <text evidence="11">The sequence shown here is derived from an EMBL/GenBank/DDBJ whole genome shotgun (WGS) entry which is preliminary data.</text>
</comment>
<gene>
    <name evidence="11" type="ORF">TWF694_008356</name>
</gene>
<dbReference type="GO" id="GO:0000774">
    <property type="term" value="F:adenyl-nucleotide exchange factor activity"/>
    <property type="evidence" value="ECO:0007669"/>
    <property type="project" value="InterPro"/>
</dbReference>
<dbReference type="InterPro" id="IPR016024">
    <property type="entry name" value="ARM-type_fold"/>
</dbReference>
<accession>A0AAV9XGT4</accession>
<dbReference type="Gene3D" id="1.25.10.10">
    <property type="entry name" value="Leucine-rich Repeat Variant"/>
    <property type="match status" value="1"/>
</dbReference>
<keyword evidence="5 10" id="KW-0732">Signal</keyword>
<evidence type="ECO:0000313" key="12">
    <source>
        <dbReference type="Proteomes" id="UP001365542"/>
    </source>
</evidence>
<dbReference type="GO" id="GO:0005783">
    <property type="term" value="C:endoplasmic reticulum"/>
    <property type="evidence" value="ECO:0007669"/>
    <property type="project" value="InterPro"/>
</dbReference>
<keyword evidence="12" id="KW-1185">Reference proteome</keyword>
<name>A0AAV9XGT4_9PEZI</name>
<dbReference type="GO" id="GO:0015031">
    <property type="term" value="P:protein transport"/>
    <property type="evidence" value="ECO:0007669"/>
    <property type="project" value="UniProtKB-KW"/>
</dbReference>
<evidence type="ECO:0000256" key="8">
    <source>
        <dbReference type="ARBA" id="ARBA00023010"/>
    </source>
</evidence>
<comment type="similarity">
    <text evidence="1">Belongs to the SIL1 family.</text>
</comment>
<dbReference type="AlphaFoldDB" id="A0AAV9XGT4"/>
<feature type="compositionally biased region" description="Low complexity" evidence="9">
    <location>
        <begin position="133"/>
        <end position="144"/>
    </location>
</feature>
<dbReference type="SUPFAM" id="SSF48371">
    <property type="entry name" value="ARM repeat"/>
    <property type="match status" value="1"/>
</dbReference>
<dbReference type="PANTHER" id="PTHR19316:SF34">
    <property type="entry name" value="NUCLEOTIDE EXCHANGE FACTOR SIL1"/>
    <property type="match status" value="1"/>
</dbReference>
<reference evidence="11 12" key="1">
    <citation type="submission" date="2019-10" db="EMBL/GenBank/DDBJ databases">
        <authorList>
            <person name="Palmer J.M."/>
        </authorList>
    </citation>
    <scope>NUCLEOTIDE SEQUENCE [LARGE SCALE GENOMIC DNA]</scope>
    <source>
        <strain evidence="11 12">TWF694</strain>
    </source>
</reference>
<dbReference type="InterPro" id="IPR011989">
    <property type="entry name" value="ARM-like"/>
</dbReference>
<organism evidence="11 12">
    <name type="scientific">Orbilia ellipsospora</name>
    <dbReference type="NCBI Taxonomy" id="2528407"/>
    <lineage>
        <taxon>Eukaryota</taxon>
        <taxon>Fungi</taxon>
        <taxon>Dikarya</taxon>
        <taxon>Ascomycota</taxon>
        <taxon>Pezizomycotina</taxon>
        <taxon>Orbiliomycetes</taxon>
        <taxon>Orbiliales</taxon>
        <taxon>Orbiliaceae</taxon>
        <taxon>Orbilia</taxon>
    </lineage>
</organism>
<feature type="region of interest" description="Disordered" evidence="9">
    <location>
        <begin position="127"/>
        <end position="168"/>
    </location>
</feature>
<evidence type="ECO:0000256" key="10">
    <source>
        <dbReference type="SAM" id="SignalP"/>
    </source>
</evidence>
<dbReference type="EMBL" id="JAVHJO010000004">
    <property type="protein sequence ID" value="KAK6540975.1"/>
    <property type="molecule type" value="Genomic_DNA"/>
</dbReference>
<sequence length="457" mass="50334">MNGFNRIAVIFLFLFSLLLSPILAISDLDDTQHRDPDNPLICHPGKPCYPKTFIPTTTFRSVEPDQIIPTGLHVRLNIGTGGREAKLIDPSEDAGHAVYVEKDKKSESLPVIPYSDLAILPDQDVQDGESAITGGSTSNHNNTTEDSSSPPVQHIPPPEDKLKPNPHLSASDWEIFNTALATLQGSHPANKNLPEALSTLSDLSHEPEYGVKLVETALSNLITILVSESYPASVRSSAAIALGNSLQNNAVALSRVKRIWADRTSEVLFKPLVKALEKDWNKEKILGRRLMFAVSRVVRVKDGKEEFVALGGLQALEKLYVDTVDLPLKGKIATFLQDEFLDMEMVKMEGVANVKGGGQQQKVLKEGKDNLAGWCDILQEDLVKRGHEAGDLDSEVKVLSTLKALKERYEDKCLGKEGMKAWLDGELERVKKEEEEDADWIKVPLQDVATSFFGVTI</sequence>
<dbReference type="InterPro" id="IPR031884">
    <property type="entry name" value="Sil1_fungi"/>
</dbReference>
<comment type="subunit">
    <text evidence="2">Interacts with KAR2.</text>
</comment>
<evidence type="ECO:0000256" key="7">
    <source>
        <dbReference type="ARBA" id="ARBA00022927"/>
    </source>
</evidence>
<evidence type="ECO:0000256" key="6">
    <source>
        <dbReference type="ARBA" id="ARBA00022824"/>
    </source>
</evidence>
<dbReference type="PANTHER" id="PTHR19316">
    <property type="entry name" value="PROTEIN FOLDING REGULATOR"/>
    <property type="match status" value="1"/>
</dbReference>
<proteinExistence type="inferred from homology"/>
<evidence type="ECO:0000256" key="4">
    <source>
        <dbReference type="ARBA" id="ARBA00022448"/>
    </source>
</evidence>
<evidence type="ECO:0000313" key="11">
    <source>
        <dbReference type="EMBL" id="KAK6540975.1"/>
    </source>
</evidence>
<evidence type="ECO:0000256" key="2">
    <source>
        <dbReference type="ARBA" id="ARBA00011799"/>
    </source>
</evidence>
<keyword evidence="8" id="KW-0811">Translocation</keyword>
<evidence type="ECO:0000256" key="3">
    <source>
        <dbReference type="ARBA" id="ARBA00015352"/>
    </source>
</evidence>
<dbReference type="InterPro" id="IPR050693">
    <property type="entry name" value="Hsp70_NEF-Inhibitors"/>
</dbReference>
<feature type="signal peptide" evidence="10">
    <location>
        <begin position="1"/>
        <end position="24"/>
    </location>
</feature>
<evidence type="ECO:0000256" key="1">
    <source>
        <dbReference type="ARBA" id="ARBA00010588"/>
    </source>
</evidence>
<feature type="chain" id="PRO_5043855384" description="Nucleotide exchange factor SIL1" evidence="10">
    <location>
        <begin position="25"/>
        <end position="457"/>
    </location>
</feature>